<evidence type="ECO:0008006" key="4">
    <source>
        <dbReference type="Google" id="ProtNLM"/>
    </source>
</evidence>
<dbReference type="EMBL" id="JAMZDX010000003">
    <property type="protein sequence ID" value="MCP2310647.1"/>
    <property type="molecule type" value="Genomic_DNA"/>
</dbReference>
<feature type="transmembrane region" description="Helical" evidence="1">
    <location>
        <begin position="73"/>
        <end position="95"/>
    </location>
</feature>
<protein>
    <recommendedName>
        <fullName evidence="4">ABC-2 type transport system permease protein</fullName>
    </recommendedName>
</protein>
<name>A0ABT1IZS5_9ACTN</name>
<evidence type="ECO:0000313" key="2">
    <source>
        <dbReference type="EMBL" id="MCP2310647.1"/>
    </source>
</evidence>
<dbReference type="Proteomes" id="UP001206483">
    <property type="component" value="Unassembled WGS sequence"/>
</dbReference>
<keyword evidence="1" id="KW-1133">Transmembrane helix</keyword>
<feature type="transmembrane region" description="Helical" evidence="1">
    <location>
        <begin position="116"/>
        <end position="143"/>
    </location>
</feature>
<dbReference type="RefSeq" id="WP_253798794.1">
    <property type="nucleotide sequence ID" value="NZ_BAAAUB010000082.1"/>
</dbReference>
<feature type="transmembrane region" description="Helical" evidence="1">
    <location>
        <begin position="163"/>
        <end position="184"/>
    </location>
</feature>
<dbReference type="Pfam" id="PF12730">
    <property type="entry name" value="ABC2_membrane_4"/>
    <property type="match status" value="1"/>
</dbReference>
<keyword evidence="1" id="KW-0472">Membrane</keyword>
<reference evidence="2 3" key="1">
    <citation type="submission" date="2022-06" db="EMBL/GenBank/DDBJ databases">
        <title>Sequencing the genomes of 1000 actinobacteria strains.</title>
        <authorList>
            <person name="Klenk H.-P."/>
        </authorList>
    </citation>
    <scope>NUCLEOTIDE SEQUENCE [LARGE SCALE GENOMIC DNA]</scope>
    <source>
        <strain evidence="2 3">DSM 41656</strain>
    </source>
</reference>
<feature type="transmembrane region" description="Helical" evidence="1">
    <location>
        <begin position="33"/>
        <end position="53"/>
    </location>
</feature>
<feature type="transmembrane region" description="Helical" evidence="1">
    <location>
        <begin position="243"/>
        <end position="264"/>
    </location>
</feature>
<gene>
    <name evidence="2" type="ORF">FHR36_003780</name>
</gene>
<evidence type="ECO:0000256" key="1">
    <source>
        <dbReference type="SAM" id="Phobius"/>
    </source>
</evidence>
<proteinExistence type="predicted"/>
<comment type="caution">
    <text evidence="2">The sequence shown here is derived from an EMBL/GenBank/DDBJ whole genome shotgun (WGS) entry which is preliminary data.</text>
</comment>
<sequence length="269" mass="28412">MYSVATDEPGPAWRRAQDMLAAEWIKLRSLRPVYLICLGGVFATLLITALSAHTDAQGWNEWTPAQQAGFDALHAPFRGFAFAHLAFAVTGVLAIGSEYSSGLIRTTFTAMPARRAVLAAKATVLGLATFTVGLGTAATAFVIGQLTYAPHHFGVSIAEPEALGSIGAVAVYLSAVSLLGLALATLLRQSAVAITGCFVLLFLLSQFLHGDHGWMLHVHQAMPDIAIRRLTTGRADVLAPSRAAAWATILLYPAVALGAATVGIHRRDV</sequence>
<organism evidence="2 3">
    <name type="scientific">Kitasatospora paracochleata</name>
    <dbReference type="NCBI Taxonomy" id="58354"/>
    <lineage>
        <taxon>Bacteria</taxon>
        <taxon>Bacillati</taxon>
        <taxon>Actinomycetota</taxon>
        <taxon>Actinomycetes</taxon>
        <taxon>Kitasatosporales</taxon>
        <taxon>Streptomycetaceae</taxon>
        <taxon>Kitasatospora</taxon>
    </lineage>
</organism>
<feature type="transmembrane region" description="Helical" evidence="1">
    <location>
        <begin position="191"/>
        <end position="208"/>
    </location>
</feature>
<accession>A0ABT1IZS5</accession>
<keyword evidence="3" id="KW-1185">Reference proteome</keyword>
<keyword evidence="1" id="KW-0812">Transmembrane</keyword>
<evidence type="ECO:0000313" key="3">
    <source>
        <dbReference type="Proteomes" id="UP001206483"/>
    </source>
</evidence>